<accession>A0A1T4RPU8</accession>
<keyword evidence="2" id="KW-1185">Reference proteome</keyword>
<gene>
    <name evidence="1" type="ORF">SAMN02745126_04019</name>
</gene>
<protein>
    <submittedName>
        <fullName evidence="1">Uncharacterized protein</fullName>
    </submittedName>
</protein>
<dbReference type="RefSeq" id="WP_139373983.1">
    <property type="nucleotide sequence ID" value="NZ_FUWJ01000005.1"/>
</dbReference>
<name>A0A1T4RPU8_9HYPH</name>
<proteinExistence type="predicted"/>
<dbReference type="AlphaFoldDB" id="A0A1T4RPU8"/>
<reference evidence="2" key="1">
    <citation type="submission" date="2017-02" db="EMBL/GenBank/DDBJ databases">
        <authorList>
            <person name="Varghese N."/>
            <person name="Submissions S."/>
        </authorList>
    </citation>
    <scope>NUCLEOTIDE SEQUENCE [LARGE SCALE GENOMIC DNA]</scope>
    <source>
        <strain evidence="2">ATCC 27094</strain>
    </source>
</reference>
<evidence type="ECO:0000313" key="1">
    <source>
        <dbReference type="EMBL" id="SKA18045.1"/>
    </source>
</evidence>
<sequence length="91" mass="10218">MTTKAHPEFCYAILPGRKRAVILIKRGEEGYWPEHGMTVEEAERRNGLFNVTPAMRTAMQVGSMFGWHLPGADPERAEELYSNAKPLSVEG</sequence>
<dbReference type="Proteomes" id="UP000190092">
    <property type="component" value="Unassembled WGS sequence"/>
</dbReference>
<dbReference type="STRING" id="225324.SAMN02745126_04019"/>
<dbReference type="EMBL" id="FUWJ01000005">
    <property type="protein sequence ID" value="SKA18045.1"/>
    <property type="molecule type" value="Genomic_DNA"/>
</dbReference>
<dbReference type="OrthoDB" id="8420607at2"/>
<organism evidence="1 2">
    <name type="scientific">Enhydrobacter aerosaccus</name>
    <dbReference type="NCBI Taxonomy" id="225324"/>
    <lineage>
        <taxon>Bacteria</taxon>
        <taxon>Pseudomonadati</taxon>
        <taxon>Pseudomonadota</taxon>
        <taxon>Alphaproteobacteria</taxon>
        <taxon>Hyphomicrobiales</taxon>
        <taxon>Enhydrobacter</taxon>
    </lineage>
</organism>
<evidence type="ECO:0000313" key="2">
    <source>
        <dbReference type="Proteomes" id="UP000190092"/>
    </source>
</evidence>